<evidence type="ECO:0000313" key="2">
    <source>
        <dbReference type="Proteomes" id="UP001204376"/>
    </source>
</evidence>
<dbReference type="InterPro" id="IPR026350">
    <property type="entry name" value="GxxExxY"/>
</dbReference>
<organism evidence="1 2">
    <name type="scientific">Mucilaginibacter aquariorum</name>
    <dbReference type="NCBI Taxonomy" id="2967225"/>
    <lineage>
        <taxon>Bacteria</taxon>
        <taxon>Pseudomonadati</taxon>
        <taxon>Bacteroidota</taxon>
        <taxon>Sphingobacteriia</taxon>
        <taxon>Sphingobacteriales</taxon>
        <taxon>Sphingobacteriaceae</taxon>
        <taxon>Mucilaginibacter</taxon>
    </lineage>
</organism>
<comment type="caution">
    <text evidence="1">The sequence shown here is derived from an EMBL/GenBank/DDBJ whole genome shotgun (WGS) entry which is preliminary data.</text>
</comment>
<name>A0ABT1SWK9_9SPHI</name>
<gene>
    <name evidence="1" type="ORF">NPE20_02170</name>
</gene>
<proteinExistence type="predicted"/>
<sequence>MQEQLMHEDLTHKIIGCAMKVHSALGAGFYEAIYQRSLEIELTFEGVIFEREKDMPIYYREIKVGSRRVDFFVGDLIMVELKAVAELEDLHVAQALNYLEAYNKQVGLLINFGNKSLTFKRLLNKKYRQ</sequence>
<dbReference type="EMBL" id="JANHOH010000001">
    <property type="protein sequence ID" value="MCQ6956741.1"/>
    <property type="molecule type" value="Genomic_DNA"/>
</dbReference>
<reference evidence="1 2" key="1">
    <citation type="submission" date="2022-07" db="EMBL/GenBank/DDBJ databases">
        <title>Mucilaginibacter sp. JC4.</title>
        <authorList>
            <person name="Le V."/>
            <person name="Ko S.-R."/>
            <person name="Ahn C.-Y."/>
            <person name="Oh H.-M."/>
        </authorList>
    </citation>
    <scope>NUCLEOTIDE SEQUENCE [LARGE SCALE GENOMIC DNA]</scope>
    <source>
        <strain evidence="1 2">JC4</strain>
    </source>
</reference>
<accession>A0ABT1SWK9</accession>
<protein>
    <submittedName>
        <fullName evidence="1">GxxExxY protein</fullName>
    </submittedName>
</protein>
<dbReference type="Proteomes" id="UP001204376">
    <property type="component" value="Unassembled WGS sequence"/>
</dbReference>
<dbReference type="RefSeq" id="WP_256536952.1">
    <property type="nucleotide sequence ID" value="NZ_JANHOH010000001.1"/>
</dbReference>
<dbReference type="NCBIfam" id="TIGR04256">
    <property type="entry name" value="GxxExxY"/>
    <property type="match status" value="1"/>
</dbReference>
<dbReference type="Pfam" id="PF13366">
    <property type="entry name" value="PDDEXK_3"/>
    <property type="match status" value="1"/>
</dbReference>
<keyword evidence="2" id="KW-1185">Reference proteome</keyword>
<evidence type="ECO:0000313" key="1">
    <source>
        <dbReference type="EMBL" id="MCQ6956741.1"/>
    </source>
</evidence>